<dbReference type="GO" id="GO:0046983">
    <property type="term" value="F:protein dimerization activity"/>
    <property type="evidence" value="ECO:0007669"/>
    <property type="project" value="InterPro"/>
</dbReference>
<dbReference type="GO" id="GO:0032259">
    <property type="term" value="P:methylation"/>
    <property type="evidence" value="ECO:0007669"/>
    <property type="project" value="UniProtKB-KW"/>
</dbReference>
<evidence type="ECO:0000313" key="7">
    <source>
        <dbReference type="EMBL" id="KRR28452.1"/>
    </source>
</evidence>
<feature type="active site" description="Proton acceptor" evidence="4">
    <location>
        <position position="252"/>
    </location>
</feature>
<organism evidence="7 8">
    <name type="scientific">Bradyrhizobium retamae</name>
    <dbReference type="NCBI Taxonomy" id="1300035"/>
    <lineage>
        <taxon>Bacteria</taxon>
        <taxon>Pseudomonadati</taxon>
        <taxon>Pseudomonadota</taxon>
        <taxon>Alphaproteobacteria</taxon>
        <taxon>Hyphomicrobiales</taxon>
        <taxon>Nitrobacteraceae</taxon>
        <taxon>Bradyrhizobium</taxon>
    </lineage>
</organism>
<dbReference type="Pfam" id="PF08100">
    <property type="entry name" value="Dimerisation"/>
    <property type="match status" value="1"/>
</dbReference>
<evidence type="ECO:0000259" key="6">
    <source>
        <dbReference type="Pfam" id="PF08100"/>
    </source>
</evidence>
<evidence type="ECO:0000256" key="2">
    <source>
        <dbReference type="ARBA" id="ARBA00022679"/>
    </source>
</evidence>
<comment type="caution">
    <text evidence="7">The sequence shown here is derived from an EMBL/GenBank/DDBJ whole genome shotgun (WGS) entry which is preliminary data.</text>
</comment>
<dbReference type="AlphaFoldDB" id="A0A0R3N7T2"/>
<evidence type="ECO:0000313" key="8">
    <source>
        <dbReference type="Proteomes" id="UP000052023"/>
    </source>
</evidence>
<keyword evidence="1" id="KW-0489">Methyltransferase</keyword>
<dbReference type="InterPro" id="IPR036388">
    <property type="entry name" value="WH-like_DNA-bd_sf"/>
</dbReference>
<dbReference type="PIRSF" id="PIRSF005739">
    <property type="entry name" value="O-mtase"/>
    <property type="match status" value="1"/>
</dbReference>
<dbReference type="SUPFAM" id="SSF46785">
    <property type="entry name" value="Winged helix' DNA-binding domain"/>
    <property type="match status" value="1"/>
</dbReference>
<dbReference type="Gene3D" id="1.10.287.1350">
    <property type="match status" value="1"/>
</dbReference>
<dbReference type="InterPro" id="IPR012967">
    <property type="entry name" value="COMT_dimerisation"/>
</dbReference>
<evidence type="ECO:0000259" key="5">
    <source>
        <dbReference type="Pfam" id="PF00891"/>
    </source>
</evidence>
<dbReference type="PANTHER" id="PTHR43712">
    <property type="entry name" value="PUTATIVE (AFU_ORTHOLOGUE AFUA_4G14580)-RELATED"/>
    <property type="match status" value="1"/>
</dbReference>
<proteinExistence type="predicted"/>
<dbReference type="InterPro" id="IPR036390">
    <property type="entry name" value="WH_DNA-bd_sf"/>
</dbReference>
<feature type="domain" description="O-methyltransferase C-terminal" evidence="5">
    <location>
        <begin position="116"/>
        <end position="326"/>
    </location>
</feature>
<name>A0A0R3N7T2_9BRAD</name>
<gene>
    <name evidence="7" type="ORF">CQ13_20895</name>
</gene>
<evidence type="ECO:0008006" key="9">
    <source>
        <dbReference type="Google" id="ProtNLM"/>
    </source>
</evidence>
<evidence type="ECO:0000256" key="4">
    <source>
        <dbReference type="PIRSR" id="PIRSR005739-1"/>
    </source>
</evidence>
<protein>
    <recommendedName>
        <fullName evidence="9">Methyltransferase</fullName>
    </recommendedName>
</protein>
<dbReference type="Gene3D" id="3.40.50.150">
    <property type="entry name" value="Vaccinia Virus protein VP39"/>
    <property type="match status" value="1"/>
</dbReference>
<feature type="domain" description="O-methyltransferase dimerisation" evidence="6">
    <location>
        <begin position="17"/>
        <end position="85"/>
    </location>
</feature>
<dbReference type="EMBL" id="LLYA01000090">
    <property type="protein sequence ID" value="KRR28452.1"/>
    <property type="molecule type" value="Genomic_DNA"/>
</dbReference>
<dbReference type="Proteomes" id="UP000052023">
    <property type="component" value="Unassembled WGS sequence"/>
</dbReference>
<keyword evidence="3" id="KW-0949">S-adenosyl-L-methionine</keyword>
<reference evidence="7 8" key="1">
    <citation type="submission" date="2014-03" db="EMBL/GenBank/DDBJ databases">
        <title>Bradyrhizobium valentinum sp. nov., isolated from effective nodules of Lupinus mariae-josephae, a lupine endemic of basic-lime soils in Eastern Spain.</title>
        <authorList>
            <person name="Duran D."/>
            <person name="Rey L."/>
            <person name="Navarro A."/>
            <person name="Busquets A."/>
            <person name="Imperial J."/>
            <person name="Ruiz-Argueso T."/>
        </authorList>
    </citation>
    <scope>NUCLEOTIDE SEQUENCE [LARGE SCALE GENOMIC DNA]</scope>
    <source>
        <strain evidence="7 8">Ro19</strain>
    </source>
</reference>
<accession>A0A0R3N7T2</accession>
<dbReference type="InterPro" id="IPR029063">
    <property type="entry name" value="SAM-dependent_MTases_sf"/>
</dbReference>
<dbReference type="PANTHER" id="PTHR43712:SF2">
    <property type="entry name" value="O-METHYLTRANSFERASE CICE"/>
    <property type="match status" value="1"/>
</dbReference>
<keyword evidence="8" id="KW-1185">Reference proteome</keyword>
<dbReference type="Gene3D" id="1.10.10.10">
    <property type="entry name" value="Winged helix-like DNA-binding domain superfamily/Winged helix DNA-binding domain"/>
    <property type="match status" value="1"/>
</dbReference>
<dbReference type="Pfam" id="PF00891">
    <property type="entry name" value="Methyltransf_2"/>
    <property type="match status" value="1"/>
</dbReference>
<dbReference type="InterPro" id="IPR016461">
    <property type="entry name" value="COMT-like"/>
</dbReference>
<dbReference type="OrthoDB" id="9766840at2"/>
<dbReference type="GO" id="GO:0008171">
    <property type="term" value="F:O-methyltransferase activity"/>
    <property type="evidence" value="ECO:0007669"/>
    <property type="project" value="InterPro"/>
</dbReference>
<evidence type="ECO:0000256" key="3">
    <source>
        <dbReference type="ARBA" id="ARBA00022691"/>
    </source>
</evidence>
<evidence type="ECO:0000256" key="1">
    <source>
        <dbReference type="ARBA" id="ARBA00022603"/>
    </source>
</evidence>
<sequence length="347" mass="37207">MSVPESSSGATPSTTLWPLITGYMPARVVHVAAELGIADLIATEAKTADALARETNTAPAPLRRLLRALASIGLVEELESGHFALAAAGSQLRSDVPGSMRNVALMFGGERAWKSWGELLHSVRTGESGTRRVYGVGTFEYLAANPDEAVIFNTAMAENTRRVTELLVSTYDFSQFQNIVDIGGGNGTLMAAILAANPAARGAVFDLPSGIAQAPQYLADAGVAARCETIAGDFFRSVPEASDAYILKYVVHDWDDAQSVAILSNCRKAMHQTSKVLLIERVMPERVVATPIHQRIAMADMNMLAMPGGQERTEQEYRTLLETAGLSLERTTPMPGSEICVIEAKRG</sequence>
<dbReference type="InterPro" id="IPR001077">
    <property type="entry name" value="COMT_C"/>
</dbReference>
<dbReference type="RefSeq" id="WP_057842948.1">
    <property type="nucleotide sequence ID" value="NZ_LLYA01000090.1"/>
</dbReference>
<dbReference type="SUPFAM" id="SSF53335">
    <property type="entry name" value="S-adenosyl-L-methionine-dependent methyltransferases"/>
    <property type="match status" value="1"/>
</dbReference>
<dbReference type="PROSITE" id="PS51683">
    <property type="entry name" value="SAM_OMT_II"/>
    <property type="match status" value="1"/>
</dbReference>
<keyword evidence="2" id="KW-0808">Transferase</keyword>